<feature type="region of interest" description="Disordered" evidence="1">
    <location>
        <begin position="25"/>
        <end position="51"/>
    </location>
</feature>
<dbReference type="OrthoDB" id="5409271at2759"/>
<accession>A0A0J6FK58</accession>
<dbReference type="AlphaFoldDB" id="A0A0J6FK58"/>
<reference evidence="2 3" key="1">
    <citation type="submission" date="2007-06" db="EMBL/GenBank/DDBJ databases">
        <title>The Genome Sequence of Coccidioides posadasii RMSCC_3488.</title>
        <authorList>
            <consortium name="Coccidioides Genome Resources Consortium"/>
            <consortium name="The Broad Institute Genome Sequencing Platform"/>
            <person name="Henn M.R."/>
            <person name="Sykes S."/>
            <person name="Young S."/>
            <person name="Jaffe D."/>
            <person name="Berlin A."/>
            <person name="Alvarez P."/>
            <person name="Butler J."/>
            <person name="Gnerre S."/>
            <person name="Grabherr M."/>
            <person name="Mauceli E."/>
            <person name="Brockman W."/>
            <person name="Kodira C."/>
            <person name="Alvarado L."/>
            <person name="Zeng Q."/>
            <person name="Crawford M."/>
            <person name="Antoine C."/>
            <person name="Devon K."/>
            <person name="Galgiani J."/>
            <person name="Orsborn K."/>
            <person name="Lewis M.L."/>
            <person name="Nusbaum C."/>
            <person name="Galagan J."/>
            <person name="Birren B."/>
        </authorList>
    </citation>
    <scope>NUCLEOTIDE SEQUENCE [LARGE SCALE GENOMIC DNA]</scope>
    <source>
        <strain evidence="2 3">RMSCC 3488</strain>
    </source>
</reference>
<dbReference type="VEuPathDB" id="FungiDB:CPAG_09843"/>
<reference evidence="3" key="3">
    <citation type="journal article" date="2010" name="Genome Res.">
        <title>Population genomic sequencing of Coccidioides fungi reveals recent hybridization and transposon control.</title>
        <authorList>
            <person name="Neafsey D.E."/>
            <person name="Barker B.M."/>
            <person name="Sharpton T.J."/>
            <person name="Stajich J.E."/>
            <person name="Park D.J."/>
            <person name="Whiston E."/>
            <person name="Hung C.-Y."/>
            <person name="McMahan C."/>
            <person name="White J."/>
            <person name="Sykes S."/>
            <person name="Heiman D."/>
            <person name="Young S."/>
            <person name="Zeng Q."/>
            <person name="Abouelleil A."/>
            <person name="Aftuck L."/>
            <person name="Bessette D."/>
            <person name="Brown A."/>
            <person name="FitzGerald M."/>
            <person name="Lui A."/>
            <person name="Macdonald J.P."/>
            <person name="Priest M."/>
            <person name="Orbach M.J."/>
            <person name="Galgiani J.N."/>
            <person name="Kirkland T.N."/>
            <person name="Cole G.T."/>
            <person name="Birren B.W."/>
            <person name="Henn M.R."/>
            <person name="Taylor J.W."/>
            <person name="Rounsley S.D."/>
        </authorList>
    </citation>
    <scope>NUCLEOTIDE SEQUENCE [LARGE SCALE GENOMIC DNA]</scope>
    <source>
        <strain evidence="3">RMSCC 3488</strain>
    </source>
</reference>
<feature type="region of interest" description="Disordered" evidence="1">
    <location>
        <begin position="166"/>
        <end position="204"/>
    </location>
</feature>
<dbReference type="Proteomes" id="UP000054567">
    <property type="component" value="Unassembled WGS sequence"/>
</dbReference>
<organism evidence="2 3">
    <name type="scientific">Coccidioides posadasii RMSCC 3488</name>
    <dbReference type="NCBI Taxonomy" id="454284"/>
    <lineage>
        <taxon>Eukaryota</taxon>
        <taxon>Fungi</taxon>
        <taxon>Dikarya</taxon>
        <taxon>Ascomycota</taxon>
        <taxon>Pezizomycotina</taxon>
        <taxon>Eurotiomycetes</taxon>
        <taxon>Eurotiomycetidae</taxon>
        <taxon>Onygenales</taxon>
        <taxon>Onygenaceae</taxon>
        <taxon>Coccidioides</taxon>
    </lineage>
</organism>
<evidence type="ECO:0000313" key="3">
    <source>
        <dbReference type="Proteomes" id="UP000054567"/>
    </source>
</evidence>
<sequence>MLPPSDSINHQNLKLAEFLASLQNQPALPAAPPPYTAVQTNDDLDVDDEEEDPLPPIVLKIDSSIVVDGQANTIAIPASFGPNLENGKTAPSELRPTVSNSGAMQQLQQQRQVKSAQIASSVMAAMKASGILNDRETGMSRPIEIHINSGIHVKGFKNVVCLGLKRRTEANSPPTTPCEAREGGRKRRAQSEPIELPNPKKRSI</sequence>
<name>A0A0J6FK58_COCPO</name>
<evidence type="ECO:0000256" key="1">
    <source>
        <dbReference type="SAM" id="MobiDB-lite"/>
    </source>
</evidence>
<reference evidence="3" key="2">
    <citation type="journal article" date="2009" name="Genome Res.">
        <title>Comparative genomic analyses of the human fungal pathogens Coccidioides and their relatives.</title>
        <authorList>
            <person name="Sharpton T.J."/>
            <person name="Stajich J.E."/>
            <person name="Rounsley S.D."/>
            <person name="Gardner M.J."/>
            <person name="Wortman J.R."/>
            <person name="Jordar V.S."/>
            <person name="Maiti R."/>
            <person name="Kodira C.D."/>
            <person name="Neafsey D.E."/>
            <person name="Zeng Q."/>
            <person name="Hung C.-Y."/>
            <person name="McMahan C."/>
            <person name="Muszewska A."/>
            <person name="Grynberg M."/>
            <person name="Mandel M.A."/>
            <person name="Kellner E.M."/>
            <person name="Barker B.M."/>
            <person name="Galgiani J.N."/>
            <person name="Orbach M.J."/>
            <person name="Kirkland T.N."/>
            <person name="Cole G.T."/>
            <person name="Henn M.R."/>
            <person name="Birren B.W."/>
            <person name="Taylor J.W."/>
        </authorList>
    </citation>
    <scope>NUCLEOTIDE SEQUENCE [LARGE SCALE GENOMIC DNA]</scope>
    <source>
        <strain evidence="3">RMSCC 3488</strain>
    </source>
</reference>
<feature type="compositionally biased region" description="Acidic residues" evidence="1">
    <location>
        <begin position="42"/>
        <end position="51"/>
    </location>
</feature>
<gene>
    <name evidence="2" type="ORF">CPAG_09843</name>
</gene>
<evidence type="ECO:0000313" key="2">
    <source>
        <dbReference type="EMBL" id="KMM73556.1"/>
    </source>
</evidence>
<dbReference type="EMBL" id="DS268114">
    <property type="protein sequence ID" value="KMM73556.1"/>
    <property type="molecule type" value="Genomic_DNA"/>
</dbReference>
<protein>
    <submittedName>
        <fullName evidence="2">Uncharacterized protein</fullName>
    </submittedName>
</protein>
<proteinExistence type="predicted"/>